<sequence length="271" mass="29031">MKKLKLHFFALAVILAATSCSKDDAPESTGSTPVNDDPISGMFQKNVLIEDYTGTWCGWCPRVAYSIQQVENVTTKSVAVAVHGGSASEPMRYTGSLPIDIQGYPTGMLDRTVEWVYPENTHINQAKNLAKNNSGLGLAMNSTVSGGTIDLNVKIKFAQDVTNAKLVVYLVEDNLVYDQTNYTSYFGGGATIANFDHDNVLRQTLTSITGDALTGTTASQTITKNFNLPIPANVTNAANIHFVAFVTGSNGGAINVRKAAPNTDQAFEVNP</sequence>
<keyword evidence="1" id="KW-0732">Signal</keyword>
<dbReference type="RefSeq" id="WP_135526189.1">
    <property type="nucleotide sequence ID" value="NZ_SRLH01000004.1"/>
</dbReference>
<protein>
    <submittedName>
        <fullName evidence="2">Omp28-related outer membrane protein</fullName>
    </submittedName>
</protein>
<organism evidence="2 3">
    <name type="scientific">Flavobacterium humi</name>
    <dbReference type="NCBI Taxonomy" id="2562683"/>
    <lineage>
        <taxon>Bacteria</taxon>
        <taxon>Pseudomonadati</taxon>
        <taxon>Bacteroidota</taxon>
        <taxon>Flavobacteriia</taxon>
        <taxon>Flavobacteriales</taxon>
        <taxon>Flavobacteriaceae</taxon>
        <taxon>Flavobacterium</taxon>
    </lineage>
</organism>
<comment type="caution">
    <text evidence="2">The sequence shown here is derived from an EMBL/GenBank/DDBJ whole genome shotgun (WGS) entry which is preliminary data.</text>
</comment>
<reference evidence="2 3" key="1">
    <citation type="submission" date="2019-04" db="EMBL/GenBank/DDBJ databases">
        <title>Flavobacterium sp. strain DS2-A Genome sequencing and assembly.</title>
        <authorList>
            <person name="Kim I."/>
        </authorList>
    </citation>
    <scope>NUCLEOTIDE SEQUENCE [LARGE SCALE GENOMIC DNA]</scope>
    <source>
        <strain evidence="2 3">DS2-A</strain>
    </source>
</reference>
<dbReference type="Gene3D" id="2.60.40.10">
    <property type="entry name" value="Immunoglobulins"/>
    <property type="match status" value="1"/>
</dbReference>
<accession>A0A4Z0LAD3</accession>
<proteinExistence type="predicted"/>
<dbReference type="OrthoDB" id="1081990at2"/>
<dbReference type="Proteomes" id="UP000297407">
    <property type="component" value="Unassembled WGS sequence"/>
</dbReference>
<dbReference type="SUPFAM" id="SSF52833">
    <property type="entry name" value="Thioredoxin-like"/>
    <property type="match status" value="1"/>
</dbReference>
<dbReference type="InterPro" id="IPR036249">
    <property type="entry name" value="Thioredoxin-like_sf"/>
</dbReference>
<name>A0A4Z0LAD3_9FLAO</name>
<evidence type="ECO:0000256" key="1">
    <source>
        <dbReference type="SAM" id="SignalP"/>
    </source>
</evidence>
<feature type="chain" id="PRO_5021456845" evidence="1">
    <location>
        <begin position="22"/>
        <end position="271"/>
    </location>
</feature>
<evidence type="ECO:0000313" key="2">
    <source>
        <dbReference type="EMBL" id="TGD58018.1"/>
    </source>
</evidence>
<evidence type="ECO:0000313" key="3">
    <source>
        <dbReference type="Proteomes" id="UP000297407"/>
    </source>
</evidence>
<dbReference type="InterPro" id="IPR021615">
    <property type="entry name" value="Omp28"/>
</dbReference>
<dbReference type="PROSITE" id="PS51257">
    <property type="entry name" value="PROKAR_LIPOPROTEIN"/>
    <property type="match status" value="1"/>
</dbReference>
<dbReference type="EMBL" id="SRLH01000004">
    <property type="protein sequence ID" value="TGD58018.1"/>
    <property type="molecule type" value="Genomic_DNA"/>
</dbReference>
<dbReference type="InterPro" id="IPR013783">
    <property type="entry name" value="Ig-like_fold"/>
</dbReference>
<gene>
    <name evidence="2" type="ORF">E4635_08395</name>
</gene>
<dbReference type="Pfam" id="PF11551">
    <property type="entry name" value="Omp28"/>
    <property type="match status" value="1"/>
</dbReference>
<dbReference type="AlphaFoldDB" id="A0A4Z0LAD3"/>
<feature type="signal peptide" evidence="1">
    <location>
        <begin position="1"/>
        <end position="21"/>
    </location>
</feature>
<keyword evidence="3" id="KW-1185">Reference proteome</keyword>